<dbReference type="PRINTS" id="PR00380">
    <property type="entry name" value="KINESINHEAVY"/>
</dbReference>
<dbReference type="CDD" id="cd06503">
    <property type="entry name" value="ATP-synt_Fo_b"/>
    <property type="match status" value="1"/>
</dbReference>
<dbReference type="Pfam" id="PF12423">
    <property type="entry name" value="KIF1B"/>
    <property type="match status" value="1"/>
</dbReference>
<accession>A0A3N4IB39</accession>
<dbReference type="GO" id="GO:0005546">
    <property type="term" value="F:phosphatidylinositol-4,5-bisphosphate binding"/>
    <property type="evidence" value="ECO:0007669"/>
    <property type="project" value="UniProtKB-ARBA"/>
</dbReference>
<evidence type="ECO:0000256" key="11">
    <source>
        <dbReference type="PROSITE-ProRule" id="PRU00283"/>
    </source>
</evidence>
<keyword evidence="17" id="KW-1185">Reference proteome</keyword>
<dbReference type="Gene3D" id="3.40.850.10">
    <property type="entry name" value="Kinesin motor domain"/>
    <property type="match status" value="1"/>
</dbReference>
<gene>
    <name evidence="16" type="ORF">BJ508DRAFT_325393</name>
</gene>
<dbReference type="Pfam" id="PF00225">
    <property type="entry name" value="Kinesin"/>
    <property type="match status" value="1"/>
</dbReference>
<dbReference type="Pfam" id="PF00498">
    <property type="entry name" value="FHA"/>
    <property type="match status" value="1"/>
</dbReference>
<dbReference type="GO" id="GO:0047496">
    <property type="term" value="P:vesicle transport along microtubule"/>
    <property type="evidence" value="ECO:0007669"/>
    <property type="project" value="UniProtKB-ARBA"/>
</dbReference>
<dbReference type="STRING" id="1160509.A0A3N4IB39"/>
<protein>
    <recommendedName>
        <fullName evidence="2">Kinesin-like protein unc-104</fullName>
    </recommendedName>
</protein>
<dbReference type="SMART" id="SM00233">
    <property type="entry name" value="PH"/>
    <property type="match status" value="1"/>
</dbReference>
<feature type="domain" description="Kinesin motor" evidence="15">
    <location>
        <begin position="8"/>
        <end position="367"/>
    </location>
</feature>
<feature type="domain" description="PH" evidence="14">
    <location>
        <begin position="1644"/>
        <end position="1741"/>
    </location>
</feature>
<sequence length="1751" mass="194775">MAPGGGGNIKVVVRCRPFNSREKDRNAQCIVQMKGTQTVLIPPAGHHSENPGARKGTVSKEGGPKVFNFDRSYWSFDKSDPNYAGQENLFEDLGQPLLDNAFAGYNNCIFAYGQTGSGKSYSMMGYGPEAGVVPQICQHLFERINAAQAADPHVQHTVEVSYLEIYNERVRDLLNPSTKGALKVREHPSLGPYVEDLAKLVVGSFREIENLMDEGNKARTVAATNMNETSSRSHAVFTLILTQKRHDQETNMDTEKVSRISLVDLAGSERANSTGATGARLKEGAEINRSLSTLGRVIAALADLSSGKGKKASKNMVPYRDSVLTWLLKDSLGGNSMTAMIAAISPADINFDETLSTLRYADSAKRIKNHAVVNEDPNARMIRELKEELQQLRAKLSGGAGTIEEEKYDASVPLEKQIVSITAPDGTVRKVSKAEIAEQLQSSEKLFTEINQSWEEKLEKTQQIHKEREAALEELGISIEKGFIGMSTPKKIPHLVNLSDDPLLAECLVYNIRPGTTTVGNVETSTTAQIRLNGSKILTEHCRFENENGIVTLIPNEGASVMVNGLGVDKARRLRSGFRIILGDFHIFRFNNPQEARAERDKLRQSVLGSPNHAPSMSMGGLSSHSEGNDDDNNSGRPESPAPGSINGKEVDWSFARREAAATWLGSDPKIAALSDEELDNLLEEMQRIRYMRRRPESTLDDDMESVTSYPGIREKYASNGTLDDMSLDTMITMSSTPGPAEVEERLAAVKEEMQEQLEETKKEYEDKLKAAEEAHVEIAEIRAEKERMEEQLQIAKQEMEKELEKQRIEFESRLEEITLSPPKSRDPIVEAQLTERAKTLAKWVADHWKQRKYVRMAEDIFQHAALLKEAQIMSNEMEKQVVFQFTIVDMGHTLASTYDLVLNGISTEEMDEYLDQATKPCVGVRVMDFKNEVVHLWSLQKLEIRVKQMRQIYQYLDRPEYLQHFRLGDPFTEPELPQYSLVGEADVPLTAVFESRSQSYTLDVFSPHTASVVGIIRLSLEPSEAVAPSSTLKFNVLLHELQGFAEREGSSVHAQLFVPGVSDESGATTTHMVAGFDEGPVRFDSLHSISVPQGQPLQSSTLRVAIFAKITSMHIEKLISWDDMRDHKTTGASIRKKPARIAETEFYSEERHDVMARVQILELAETGEYLPVDVVQSSDTDIGAFQLHQGIQRRVQLSLSHSSGDALPWKDISQMQIGRIRLIDSKGKIPDQTSATKEITLNTVLGPIVKSNADGTSAITIVAQWDSSLHNSILLDRTTAAGYRVQMCLKWSVVSPKVSEPMEFSLDVCSQIQSRLVRSSSSKLMQMWNGTRIVRASTGVFALVIRPAAARRAGDLWRMNTSHRYVKGEEYLGGWTPRGVSLVHDFIRTKKRRHRVAEVEDARGYLQIIEAQATQKDVAATNGTDRGELSDTFADVPIGAETIEPEQLAVRADTNKPIETEAETENGENPINPSASPSTTQPMADSINESRETETPNGTLEARTHTDEVAENGNIEPTTTTPEKLPSKPDDERASTLIVDPSESDEQSHQDGGTEVPADASTIPTPPGSEIVESSNSQLSHQEELIQKFLGYWSPRKDPSELILSQRNTEPPVQGAAFAAVPASPSTTPKLIAEVKRVSKGPEVLKSGQLLMPDPTNRYWVKRQFELRSPYLHVYSLPEMEHVMAININDCRIDHQPHVAKLLRRANIWAVYGRVNTYLFAARNQTEMVEWIMKIDQSYFGGNPRDEGSR</sequence>
<keyword evidence="6 11" id="KW-0547">Nucleotide-binding</keyword>
<dbReference type="InterPro" id="IPR000253">
    <property type="entry name" value="FHA_dom"/>
</dbReference>
<evidence type="ECO:0000256" key="3">
    <source>
        <dbReference type="ARBA" id="ARBA00022448"/>
    </source>
</evidence>
<dbReference type="PANTHER" id="PTHR47117">
    <property type="entry name" value="STAR-RELATED LIPID TRANSFER PROTEIN 9"/>
    <property type="match status" value="1"/>
</dbReference>
<comment type="subcellular location">
    <subcellularLocation>
        <location evidence="1">Cytoplasm</location>
        <location evidence="1">Cytoskeleton</location>
    </subcellularLocation>
</comment>
<dbReference type="OrthoDB" id="3176171at2759"/>
<dbReference type="InterPro" id="IPR008984">
    <property type="entry name" value="SMAD_FHA_dom_sf"/>
</dbReference>
<dbReference type="InterPro" id="IPR036961">
    <property type="entry name" value="Kinesin_motor_dom_sf"/>
</dbReference>
<dbReference type="Gene3D" id="2.60.200.20">
    <property type="match status" value="1"/>
</dbReference>
<evidence type="ECO:0000256" key="2">
    <source>
        <dbReference type="ARBA" id="ARBA00020751"/>
    </source>
</evidence>
<dbReference type="PROSITE" id="PS50067">
    <property type="entry name" value="KINESIN_MOTOR_2"/>
    <property type="match status" value="1"/>
</dbReference>
<name>A0A3N4IB39_ASCIM</name>
<feature type="region of interest" description="Disordered" evidence="13">
    <location>
        <begin position="598"/>
        <end position="650"/>
    </location>
</feature>
<dbReference type="Proteomes" id="UP000275078">
    <property type="component" value="Unassembled WGS sequence"/>
</dbReference>
<feature type="binding site" evidence="11">
    <location>
        <begin position="113"/>
        <end position="120"/>
    </location>
    <ligand>
        <name>ATP</name>
        <dbReference type="ChEBI" id="CHEBI:30616"/>
    </ligand>
</feature>
<dbReference type="Pfam" id="PF00169">
    <property type="entry name" value="PH"/>
    <property type="match status" value="1"/>
</dbReference>
<dbReference type="FunFam" id="2.60.200.20:FF:000021">
    <property type="entry name" value="Kinesin family protein"/>
    <property type="match status" value="1"/>
</dbReference>
<dbReference type="SMART" id="SM00129">
    <property type="entry name" value="KISc"/>
    <property type="match status" value="1"/>
</dbReference>
<evidence type="ECO:0000256" key="5">
    <source>
        <dbReference type="ARBA" id="ARBA00022701"/>
    </source>
</evidence>
<keyword evidence="9 11" id="KW-0505">Motor protein</keyword>
<dbReference type="GO" id="GO:0005874">
    <property type="term" value="C:microtubule"/>
    <property type="evidence" value="ECO:0007669"/>
    <property type="project" value="UniProtKB-KW"/>
</dbReference>
<dbReference type="PROSITE" id="PS50003">
    <property type="entry name" value="PH_DOMAIN"/>
    <property type="match status" value="1"/>
</dbReference>
<dbReference type="EMBL" id="ML119670">
    <property type="protein sequence ID" value="RPA82656.1"/>
    <property type="molecule type" value="Genomic_DNA"/>
</dbReference>
<dbReference type="InterPro" id="IPR022164">
    <property type="entry name" value="Kinesin-like"/>
</dbReference>
<evidence type="ECO:0000259" key="14">
    <source>
        <dbReference type="PROSITE" id="PS50003"/>
    </source>
</evidence>
<evidence type="ECO:0000256" key="9">
    <source>
        <dbReference type="ARBA" id="ARBA00023175"/>
    </source>
</evidence>
<evidence type="ECO:0000256" key="8">
    <source>
        <dbReference type="ARBA" id="ARBA00023054"/>
    </source>
</evidence>
<dbReference type="InterPro" id="IPR027417">
    <property type="entry name" value="P-loop_NTPase"/>
</dbReference>
<dbReference type="GO" id="GO:0008017">
    <property type="term" value="F:microtubule binding"/>
    <property type="evidence" value="ECO:0007669"/>
    <property type="project" value="InterPro"/>
</dbReference>
<dbReference type="InterPro" id="IPR019821">
    <property type="entry name" value="Kinesin_motor_CS"/>
</dbReference>
<reference evidence="16 17" key="1">
    <citation type="journal article" date="2018" name="Nat. Ecol. Evol.">
        <title>Pezizomycetes genomes reveal the molecular basis of ectomycorrhizal truffle lifestyle.</title>
        <authorList>
            <person name="Murat C."/>
            <person name="Payen T."/>
            <person name="Noel B."/>
            <person name="Kuo A."/>
            <person name="Morin E."/>
            <person name="Chen J."/>
            <person name="Kohler A."/>
            <person name="Krizsan K."/>
            <person name="Balestrini R."/>
            <person name="Da Silva C."/>
            <person name="Montanini B."/>
            <person name="Hainaut M."/>
            <person name="Levati E."/>
            <person name="Barry K.W."/>
            <person name="Belfiori B."/>
            <person name="Cichocki N."/>
            <person name="Clum A."/>
            <person name="Dockter R.B."/>
            <person name="Fauchery L."/>
            <person name="Guy J."/>
            <person name="Iotti M."/>
            <person name="Le Tacon F."/>
            <person name="Lindquist E.A."/>
            <person name="Lipzen A."/>
            <person name="Malagnac F."/>
            <person name="Mello A."/>
            <person name="Molinier V."/>
            <person name="Miyauchi S."/>
            <person name="Poulain J."/>
            <person name="Riccioni C."/>
            <person name="Rubini A."/>
            <person name="Sitrit Y."/>
            <person name="Splivallo R."/>
            <person name="Traeger S."/>
            <person name="Wang M."/>
            <person name="Zifcakova L."/>
            <person name="Wipf D."/>
            <person name="Zambonelli A."/>
            <person name="Paolocci F."/>
            <person name="Nowrousian M."/>
            <person name="Ottonello S."/>
            <person name="Baldrian P."/>
            <person name="Spatafora J.W."/>
            <person name="Henrissat B."/>
            <person name="Nagy L.G."/>
            <person name="Aury J.M."/>
            <person name="Wincker P."/>
            <person name="Grigoriev I.V."/>
            <person name="Bonfante P."/>
            <person name="Martin F.M."/>
        </authorList>
    </citation>
    <scope>NUCLEOTIDE SEQUENCE [LARGE SCALE GENOMIC DNA]</scope>
    <source>
        <strain evidence="16 17">RN42</strain>
    </source>
</reference>
<dbReference type="GO" id="GO:0005524">
    <property type="term" value="F:ATP binding"/>
    <property type="evidence" value="ECO:0007669"/>
    <property type="project" value="UniProtKB-UniRule"/>
</dbReference>
<keyword evidence="10" id="KW-0206">Cytoskeleton</keyword>
<dbReference type="InterPro" id="IPR001752">
    <property type="entry name" value="Kinesin_motor_dom"/>
</dbReference>
<evidence type="ECO:0000313" key="16">
    <source>
        <dbReference type="EMBL" id="RPA82656.1"/>
    </source>
</evidence>
<dbReference type="SUPFAM" id="SSF50729">
    <property type="entry name" value="PH domain-like"/>
    <property type="match status" value="1"/>
</dbReference>
<evidence type="ECO:0000256" key="10">
    <source>
        <dbReference type="ARBA" id="ARBA00023212"/>
    </source>
</evidence>
<feature type="coiled-coil region" evidence="12">
    <location>
        <begin position="744"/>
        <end position="821"/>
    </location>
</feature>
<dbReference type="FunFam" id="3.40.850.10:FF:000047">
    <property type="entry name" value="Kinesin family protein"/>
    <property type="match status" value="1"/>
</dbReference>
<dbReference type="InterPro" id="IPR032405">
    <property type="entry name" value="Kinesin_assoc"/>
</dbReference>
<keyword evidence="8 12" id="KW-0175">Coiled coil</keyword>
<evidence type="ECO:0000256" key="4">
    <source>
        <dbReference type="ARBA" id="ARBA00022490"/>
    </source>
</evidence>
<feature type="compositionally biased region" description="Basic and acidic residues" evidence="13">
    <location>
        <begin position="1526"/>
        <end position="1535"/>
    </location>
</feature>
<feature type="compositionally biased region" description="Polar residues" evidence="13">
    <location>
        <begin position="1468"/>
        <end position="1484"/>
    </location>
</feature>
<evidence type="ECO:0000256" key="1">
    <source>
        <dbReference type="ARBA" id="ARBA00004245"/>
    </source>
</evidence>
<keyword evidence="4" id="KW-0963">Cytoplasm</keyword>
<evidence type="ECO:0000259" key="15">
    <source>
        <dbReference type="PROSITE" id="PS50067"/>
    </source>
</evidence>
<dbReference type="InterPro" id="IPR022140">
    <property type="entry name" value="Kinesin-like_KIF1-typ"/>
</dbReference>
<dbReference type="CDD" id="cd22705">
    <property type="entry name" value="FHA_KIF1"/>
    <property type="match status" value="1"/>
</dbReference>
<keyword evidence="7 11" id="KW-0067">ATP-binding</keyword>
<dbReference type="InterPro" id="IPR001849">
    <property type="entry name" value="PH_domain"/>
</dbReference>
<dbReference type="Pfam" id="PF16183">
    <property type="entry name" value="Kinesin_assoc"/>
    <property type="match status" value="1"/>
</dbReference>
<dbReference type="InterPro" id="IPR011993">
    <property type="entry name" value="PH-like_dom_sf"/>
</dbReference>
<keyword evidence="5" id="KW-0493">Microtubule</keyword>
<feature type="region of interest" description="Disordered" evidence="13">
    <location>
        <begin position="41"/>
        <end position="61"/>
    </location>
</feature>
<evidence type="ECO:0000256" key="6">
    <source>
        <dbReference type="ARBA" id="ARBA00022741"/>
    </source>
</evidence>
<dbReference type="PROSITE" id="PS00411">
    <property type="entry name" value="KINESIN_MOTOR_1"/>
    <property type="match status" value="1"/>
</dbReference>
<feature type="region of interest" description="Disordered" evidence="13">
    <location>
        <begin position="1462"/>
        <end position="1580"/>
    </location>
</feature>
<dbReference type="GO" id="GO:0008574">
    <property type="term" value="F:plus-end-directed microtubule motor activity"/>
    <property type="evidence" value="ECO:0007669"/>
    <property type="project" value="UniProtKB-ARBA"/>
</dbReference>
<feature type="compositionally biased region" description="Polar residues" evidence="13">
    <location>
        <begin position="607"/>
        <end position="626"/>
    </location>
</feature>
<dbReference type="Gene3D" id="2.30.29.30">
    <property type="entry name" value="Pleckstrin-homology domain (PH domain)/Phosphotyrosine-binding domain (PTB)"/>
    <property type="match status" value="1"/>
</dbReference>
<evidence type="ECO:0000313" key="17">
    <source>
        <dbReference type="Proteomes" id="UP000275078"/>
    </source>
</evidence>
<dbReference type="PANTHER" id="PTHR47117:SF10">
    <property type="entry name" value="KINESIN-LIKE PROTEIN KIF1B"/>
    <property type="match status" value="1"/>
</dbReference>
<dbReference type="Pfam" id="PF12473">
    <property type="entry name" value="DUF3694"/>
    <property type="match status" value="1"/>
</dbReference>
<dbReference type="SUPFAM" id="SSF52540">
    <property type="entry name" value="P-loop containing nucleoside triphosphate hydrolases"/>
    <property type="match status" value="1"/>
</dbReference>
<dbReference type="CDD" id="cd01365">
    <property type="entry name" value="KISc_KIF1A_KIF1B"/>
    <property type="match status" value="1"/>
</dbReference>
<comment type="similarity">
    <text evidence="11">Belongs to the TRAFAC class myosin-kinesin ATPase superfamily. Kinesin family.</text>
</comment>
<dbReference type="Gene3D" id="6.10.250.2520">
    <property type="match status" value="1"/>
</dbReference>
<keyword evidence="3" id="KW-0813">Transport</keyword>
<proteinExistence type="inferred from homology"/>
<dbReference type="SUPFAM" id="SSF49879">
    <property type="entry name" value="SMAD/FHA domain"/>
    <property type="match status" value="1"/>
</dbReference>
<evidence type="ECO:0000256" key="12">
    <source>
        <dbReference type="SAM" id="Coils"/>
    </source>
</evidence>
<evidence type="ECO:0000256" key="7">
    <source>
        <dbReference type="ARBA" id="ARBA00022840"/>
    </source>
</evidence>
<evidence type="ECO:0000256" key="13">
    <source>
        <dbReference type="SAM" id="MobiDB-lite"/>
    </source>
</evidence>
<organism evidence="16 17">
    <name type="scientific">Ascobolus immersus RN42</name>
    <dbReference type="NCBI Taxonomy" id="1160509"/>
    <lineage>
        <taxon>Eukaryota</taxon>
        <taxon>Fungi</taxon>
        <taxon>Dikarya</taxon>
        <taxon>Ascomycota</taxon>
        <taxon>Pezizomycotina</taxon>
        <taxon>Pezizomycetes</taxon>
        <taxon>Pezizales</taxon>
        <taxon>Ascobolaceae</taxon>
        <taxon>Ascobolus</taxon>
    </lineage>
</organism>